<feature type="region of interest" description="Disordered" evidence="2">
    <location>
        <begin position="377"/>
        <end position="459"/>
    </location>
</feature>
<proteinExistence type="inferred from homology"/>
<dbReference type="STRING" id="2282107.A0A286UQM2"/>
<dbReference type="OrthoDB" id="7340501at2759"/>
<gene>
    <name evidence="3" type="ORF">PNOK_0173200</name>
</gene>
<evidence type="ECO:0000313" key="4">
    <source>
        <dbReference type="Proteomes" id="UP000217199"/>
    </source>
</evidence>
<dbReference type="SUPFAM" id="SSF53067">
    <property type="entry name" value="Actin-like ATPase domain"/>
    <property type="match status" value="2"/>
</dbReference>
<dbReference type="Gene3D" id="3.90.640.10">
    <property type="entry name" value="Actin, Chain A, domain 4"/>
    <property type="match status" value="2"/>
</dbReference>
<dbReference type="Pfam" id="PF00022">
    <property type="entry name" value="Actin"/>
    <property type="match status" value="2"/>
</dbReference>
<comment type="caution">
    <text evidence="3">The sequence shown here is derived from an EMBL/GenBank/DDBJ whole genome shotgun (WGS) entry which is preliminary data.</text>
</comment>
<dbReference type="Proteomes" id="UP000217199">
    <property type="component" value="Unassembled WGS sequence"/>
</dbReference>
<evidence type="ECO:0000256" key="2">
    <source>
        <dbReference type="SAM" id="MobiDB-lite"/>
    </source>
</evidence>
<evidence type="ECO:0000256" key="1">
    <source>
        <dbReference type="RuleBase" id="RU000487"/>
    </source>
</evidence>
<evidence type="ECO:0000313" key="3">
    <source>
        <dbReference type="EMBL" id="PAV21775.1"/>
    </source>
</evidence>
<dbReference type="AlphaFoldDB" id="A0A286UQM2"/>
<dbReference type="EMBL" id="NBII01000002">
    <property type="protein sequence ID" value="PAV21775.1"/>
    <property type="molecule type" value="Genomic_DNA"/>
</dbReference>
<dbReference type="FunCoup" id="A0A286UQM2">
    <property type="interactions" value="300"/>
</dbReference>
<feature type="compositionally biased region" description="Acidic residues" evidence="2">
    <location>
        <begin position="388"/>
        <end position="397"/>
    </location>
</feature>
<keyword evidence="4" id="KW-1185">Reference proteome</keyword>
<dbReference type="InterPro" id="IPR043129">
    <property type="entry name" value="ATPase_NBD"/>
</dbReference>
<name>A0A286UQM2_9AGAM</name>
<dbReference type="Gene3D" id="3.30.420.40">
    <property type="match status" value="4"/>
</dbReference>
<accession>A0A286UQM2</accession>
<sequence length="742" mass="84380">MSEESQNIVTLPNLPAPQSLLQSDYTPFKGKQTPIVIDNGSSNLRYGFALNPSTQSTQHTPFSGPNVVSRFKDRRSNKPVLIFGEGVEFDSGARAQARTPWEGDVLLNFDALENALDYAFVHLDINDCESIEHPILMSERLSSPLHSRGLTSELIFELYGAPRLLYCVDSIMSFYSNNAKQDNSRFTSDGLVISFNTASTSVVPILSGRGILSHCKRIPWGASQAADYLQRLIQLKYPNFPTKITSPQITWIFQNVCKFSPDYTTLLRQLKDPLQLRAHELIVQFPFTVPTGESEKTEEELARLAERRRMQGKKLQEIAAAKRAEKLADMEESLQQLTELLELKDTVSEEEWKKRLSAEDYENEAELEADIKKTEKEVNKRRKKEGVEGEDVEEEEPSFPLLDTPDEELDEEGLKEKRKQKLMKAGWEARVRARKEKEREREEKEAEEQKEAEERERDLGSWTERLRKEHEATIVRVKERNRRKAAMSDRKSAVAQARMKNIASLAADDRVPKKRRKVGGEDMFGADDDDWAIYRKINTAAVSSDEEDDLARLEVVESKLLAYDPTFAVEHTYAARTQARSALIQAYRPVYAEGDAAGAARIHLSTERWRACETWFSPSMAGVDAAGLAEVVQNVLAHFTEAEKGRLVNNVMVTGASSQLPELIPRLHNTVRPILPPEMPLNITQAEDPTLDAWRGMARCALNDDTWRYAVTNEEYHEWGGERIKRWWGGNWNSSFVDENIS</sequence>
<organism evidence="3 4">
    <name type="scientific">Pyrrhoderma noxium</name>
    <dbReference type="NCBI Taxonomy" id="2282107"/>
    <lineage>
        <taxon>Eukaryota</taxon>
        <taxon>Fungi</taxon>
        <taxon>Dikarya</taxon>
        <taxon>Basidiomycota</taxon>
        <taxon>Agaricomycotina</taxon>
        <taxon>Agaricomycetes</taxon>
        <taxon>Hymenochaetales</taxon>
        <taxon>Hymenochaetaceae</taxon>
        <taxon>Pyrrhoderma</taxon>
    </lineage>
</organism>
<feature type="compositionally biased region" description="Acidic residues" evidence="2">
    <location>
        <begin position="404"/>
        <end position="413"/>
    </location>
</feature>
<comment type="similarity">
    <text evidence="1">Belongs to the actin family.</text>
</comment>
<reference evidence="3 4" key="1">
    <citation type="journal article" date="2017" name="Mol. Ecol.">
        <title>Comparative and population genomic landscape of Phellinus noxius: A hypervariable fungus causing root rot in trees.</title>
        <authorList>
            <person name="Chung C.L."/>
            <person name="Lee T.J."/>
            <person name="Akiba M."/>
            <person name="Lee H.H."/>
            <person name="Kuo T.H."/>
            <person name="Liu D."/>
            <person name="Ke H.M."/>
            <person name="Yokoi T."/>
            <person name="Roa M.B."/>
            <person name="Lu M.J."/>
            <person name="Chang Y.Y."/>
            <person name="Ann P.J."/>
            <person name="Tsai J.N."/>
            <person name="Chen C.Y."/>
            <person name="Tzean S.S."/>
            <person name="Ota Y."/>
            <person name="Hattori T."/>
            <person name="Sahashi N."/>
            <person name="Liou R.F."/>
            <person name="Kikuchi T."/>
            <person name="Tsai I.J."/>
        </authorList>
    </citation>
    <scope>NUCLEOTIDE SEQUENCE [LARGE SCALE GENOMIC DNA]</scope>
    <source>
        <strain evidence="3 4">FFPRI411160</strain>
    </source>
</reference>
<protein>
    <submittedName>
        <fullName evidence="3">Chromatin remodeling complex subunit</fullName>
    </submittedName>
</protein>
<feature type="compositionally biased region" description="Basic and acidic residues" evidence="2">
    <location>
        <begin position="427"/>
        <end position="459"/>
    </location>
</feature>
<dbReference type="SMART" id="SM00268">
    <property type="entry name" value="ACTIN"/>
    <property type="match status" value="1"/>
</dbReference>
<dbReference type="InParanoid" id="A0A286UQM2"/>
<dbReference type="PANTHER" id="PTHR11937">
    <property type="entry name" value="ACTIN"/>
    <property type="match status" value="1"/>
</dbReference>
<dbReference type="InterPro" id="IPR004000">
    <property type="entry name" value="Actin"/>
</dbReference>